<sequence>MQWVSYLNNSLTWTIMQGPLKQRPGDSDMNSQVAKQRTVQVIDLSNYADVWFWSGYLEVTAAQLVEAVSRVGREMDAVRRYLADNARQVPPAR</sequence>
<protein>
    <submittedName>
        <fullName evidence="1">DUF3606 domain-containing protein</fullName>
    </submittedName>
</protein>
<comment type="caution">
    <text evidence="1">The sequence shown here is derived from an EMBL/GenBank/DDBJ whole genome shotgun (WGS) entry which is preliminary data.</text>
</comment>
<dbReference type="EMBL" id="WSEL01000009">
    <property type="protein sequence ID" value="MVQ30877.1"/>
    <property type="molecule type" value="Genomic_DNA"/>
</dbReference>
<gene>
    <name evidence="1" type="ORF">GON04_15560</name>
</gene>
<dbReference type="Pfam" id="PF12244">
    <property type="entry name" value="DUF3606"/>
    <property type="match status" value="1"/>
</dbReference>
<name>A0A6N8IVM7_9BURK</name>
<dbReference type="InterPro" id="IPR022037">
    <property type="entry name" value="DUF3606"/>
</dbReference>
<proteinExistence type="predicted"/>
<dbReference type="Proteomes" id="UP000469385">
    <property type="component" value="Unassembled WGS sequence"/>
</dbReference>
<dbReference type="AlphaFoldDB" id="A0A6N8IVM7"/>
<reference evidence="1 2" key="1">
    <citation type="submission" date="2019-12" db="EMBL/GenBank/DDBJ databases">
        <authorList>
            <person name="Huq M.A."/>
        </authorList>
    </citation>
    <scope>NUCLEOTIDE SEQUENCE [LARGE SCALE GENOMIC DNA]</scope>
    <source>
        <strain evidence="1 2">MAH-25</strain>
    </source>
</reference>
<evidence type="ECO:0000313" key="1">
    <source>
        <dbReference type="EMBL" id="MVQ30877.1"/>
    </source>
</evidence>
<accession>A0A6N8IVM7</accession>
<keyword evidence="2" id="KW-1185">Reference proteome</keyword>
<evidence type="ECO:0000313" key="2">
    <source>
        <dbReference type="Proteomes" id="UP000469385"/>
    </source>
</evidence>
<organism evidence="1 2">
    <name type="scientific">Ramlibacter pinisoli</name>
    <dbReference type="NCBI Taxonomy" id="2682844"/>
    <lineage>
        <taxon>Bacteria</taxon>
        <taxon>Pseudomonadati</taxon>
        <taxon>Pseudomonadota</taxon>
        <taxon>Betaproteobacteria</taxon>
        <taxon>Burkholderiales</taxon>
        <taxon>Comamonadaceae</taxon>
        <taxon>Ramlibacter</taxon>
    </lineage>
</organism>